<evidence type="ECO:0000313" key="4">
    <source>
        <dbReference type="EMBL" id="GBF34228.1"/>
    </source>
</evidence>
<evidence type="ECO:0000256" key="2">
    <source>
        <dbReference type="ARBA" id="ARBA00023002"/>
    </source>
</evidence>
<dbReference type="PANTHER" id="PTHR43656">
    <property type="entry name" value="BINDING OXIDOREDUCTASE, PUTATIVE (AFU_ORTHOLOGUE AFUA_2G08260)-RELATED"/>
    <property type="match status" value="1"/>
</dbReference>
<dbReference type="Pfam" id="PF00724">
    <property type="entry name" value="Oxidored_FMN"/>
    <property type="match status" value="1"/>
</dbReference>
<comment type="caution">
    <text evidence="4">The sequence shown here is derived from an EMBL/GenBank/DDBJ whole genome shotgun (WGS) entry which is preliminary data.</text>
</comment>
<dbReference type="PANTHER" id="PTHR43656:SF2">
    <property type="entry name" value="BINDING OXIDOREDUCTASE, PUTATIVE (AFU_ORTHOLOGUE AFUA_2G08260)-RELATED"/>
    <property type="match status" value="1"/>
</dbReference>
<keyword evidence="1" id="KW-0285">Flavoprotein</keyword>
<organism evidence="4 5">
    <name type="scientific">Desulfocucumis palustris</name>
    <dbReference type="NCBI Taxonomy" id="1898651"/>
    <lineage>
        <taxon>Bacteria</taxon>
        <taxon>Bacillati</taxon>
        <taxon>Bacillota</taxon>
        <taxon>Clostridia</taxon>
        <taxon>Eubacteriales</taxon>
        <taxon>Desulfocucumaceae</taxon>
        <taxon>Desulfocucumis</taxon>
    </lineage>
</organism>
<keyword evidence="5" id="KW-1185">Reference proteome</keyword>
<dbReference type="GO" id="GO:0010181">
    <property type="term" value="F:FMN binding"/>
    <property type="evidence" value="ECO:0007669"/>
    <property type="project" value="InterPro"/>
</dbReference>
<dbReference type="InterPro" id="IPR051799">
    <property type="entry name" value="NADH_flavin_oxidoreductase"/>
</dbReference>
<dbReference type="SUPFAM" id="SSF51395">
    <property type="entry name" value="FMN-linked oxidoreductases"/>
    <property type="match status" value="1"/>
</dbReference>
<reference evidence="5" key="1">
    <citation type="submission" date="2018-02" db="EMBL/GenBank/DDBJ databases">
        <title>Genome sequence of Desulfocucumis palustris strain NAW-5.</title>
        <authorList>
            <person name="Watanabe M."/>
            <person name="Kojima H."/>
            <person name="Fukui M."/>
        </authorList>
    </citation>
    <scope>NUCLEOTIDE SEQUENCE [LARGE SCALE GENOMIC DNA]</scope>
    <source>
        <strain evidence="5">NAW-5</strain>
    </source>
</reference>
<dbReference type="AlphaFoldDB" id="A0A2L2XDA7"/>
<dbReference type="EMBL" id="BFAV01000130">
    <property type="protein sequence ID" value="GBF34228.1"/>
    <property type="molecule type" value="Genomic_DNA"/>
</dbReference>
<protein>
    <submittedName>
        <fullName evidence="4">2,4-dienoyl-CoA reductase</fullName>
    </submittedName>
</protein>
<evidence type="ECO:0000313" key="5">
    <source>
        <dbReference type="Proteomes" id="UP000239549"/>
    </source>
</evidence>
<evidence type="ECO:0000256" key="1">
    <source>
        <dbReference type="ARBA" id="ARBA00022630"/>
    </source>
</evidence>
<feature type="domain" description="NADH:flavin oxidoreductase/NADH oxidase N-terminal" evidence="3">
    <location>
        <begin position="57"/>
        <end position="390"/>
    </location>
</feature>
<dbReference type="InterPro" id="IPR013785">
    <property type="entry name" value="Aldolase_TIM"/>
</dbReference>
<name>A0A2L2XDA7_9FIRM</name>
<dbReference type="OrthoDB" id="9772736at2"/>
<accession>A0A2L2XDA7</accession>
<gene>
    <name evidence="4" type="ORF">DCCM_3340</name>
</gene>
<proteinExistence type="predicted"/>
<dbReference type="Proteomes" id="UP000239549">
    <property type="component" value="Unassembled WGS sequence"/>
</dbReference>
<keyword evidence="2" id="KW-0560">Oxidoreductase</keyword>
<dbReference type="InterPro" id="IPR001155">
    <property type="entry name" value="OxRdtase_FMN_N"/>
</dbReference>
<evidence type="ECO:0000259" key="3">
    <source>
        <dbReference type="Pfam" id="PF00724"/>
    </source>
</evidence>
<dbReference type="GO" id="GO:0016491">
    <property type="term" value="F:oxidoreductase activity"/>
    <property type="evidence" value="ECO:0007669"/>
    <property type="project" value="UniProtKB-KW"/>
</dbReference>
<dbReference type="CDD" id="cd02803">
    <property type="entry name" value="OYE_like_FMN_family"/>
    <property type="match status" value="1"/>
</dbReference>
<dbReference type="Gene3D" id="3.20.20.70">
    <property type="entry name" value="Aldolase class I"/>
    <property type="match status" value="1"/>
</dbReference>
<sequence length="424" mass="48167">MEKLIIVIFIDNDSFYCGTLRLPAFSDSFYGDIINCIVRILEKSNFLKDWEDTMSILFEPVRIKNIVLRNRFVRSATYDGFADSSGHVSDGQMKLFSDLADGGVGLIMAGIAYVHHTGQISPFQNSIAGDEFVPGFKKLTKAVHDRGAGIALQIFHGGREAKYLKTKNVLPIAPSVVENDQYYRGEYRKITDSEIWEIIQAFGDGARRAKEAEFDAVQVHGAHAYLLGQFLSPYTNKRQDQWGGSLENRLRIYSEIYKDIRKKVGEDYPVFIKIGVQDGFPGGLEFDEGKQAAEFLANLGFDSLEISQGLRGERYEGTEYKAHINSLDKEAYYRNWCREIKCQTDIPIMMVGGLRTLSLMKEIIQNREADFISLCRPLICEPSLINQWKTDEHKKARCISCNKCVDEIYKGRPISCVQTKKDNH</sequence>